<comment type="caution">
    <text evidence="1">The sequence shown here is derived from an EMBL/GenBank/DDBJ whole genome shotgun (WGS) entry which is preliminary data.</text>
</comment>
<dbReference type="OrthoDB" id="4207421at2759"/>
<evidence type="ECO:0000313" key="2">
    <source>
        <dbReference type="Proteomes" id="UP000237441"/>
    </source>
</evidence>
<gene>
    <name evidence="1" type="ORF">BB8028_0006g09370</name>
</gene>
<sequence>MAKIAKTYGKRRTSARILNAERHRQSLQAIFSSSKTDTNHSVSIPATISLQHTSSVITSIHRNFPMHSSSTTDHASLGRRLRSAAPRLVPAAPAASPTRLILSTTIERMASLVDVKREKSLKDSPKSSLLASDVHDHCSRNRCRDALCRNTTEWDTKQAAADLGILSPVEIDNKTTAILAPTASTKPQPPSAIARLATYTAGNFGSTTSRKWAEDAIQVSQKNRSRKALTTIELRLDEGSVGRKAQSTVGGSIKRKLVPCPTRSLRLDRSTDNHILPVRVDSRPGCPPVYDSTFPRDPFADEKSFEENLFDGLLCECPTGSSTPKSTTLTLQLHRNGEGDDDRSHHFAIESESLSAQNPDRKIDIDGSCKGKTAIESISGYSRVKKHPSPSKKALEDLELAFAIYTKLKPLEGGDETDELAKDERGALSAADHNKAMRQDRKFAVPEEAHEMAHRRAYRIRHSLPYRPTVKNTQDIDELRC</sequence>
<organism evidence="1 2">
    <name type="scientific">Beauveria bassiana</name>
    <name type="common">White muscardine disease fungus</name>
    <name type="synonym">Tritirachium shiotae</name>
    <dbReference type="NCBI Taxonomy" id="176275"/>
    <lineage>
        <taxon>Eukaryota</taxon>
        <taxon>Fungi</taxon>
        <taxon>Dikarya</taxon>
        <taxon>Ascomycota</taxon>
        <taxon>Pezizomycotina</taxon>
        <taxon>Sordariomycetes</taxon>
        <taxon>Hypocreomycetidae</taxon>
        <taxon>Hypocreales</taxon>
        <taxon>Cordycipitaceae</taxon>
        <taxon>Beauveria</taxon>
    </lineage>
</organism>
<dbReference type="EMBL" id="JRHA01000006">
    <property type="protein sequence ID" value="PQK16618.1"/>
    <property type="molecule type" value="Genomic_DNA"/>
</dbReference>
<reference evidence="1 2" key="1">
    <citation type="submission" date="2016-07" db="EMBL/GenBank/DDBJ databases">
        <title>Comparative genomics of the entomopathogenic fungus Beauveria bassiana.</title>
        <authorList>
            <person name="Valero Jimenez C.A."/>
            <person name="Zwaan B.J."/>
            <person name="Van Kan J.A."/>
            <person name="Takken W."/>
            <person name="Debets A.J."/>
            <person name="Schoustra S.E."/>
            <person name="Koenraadt C.J."/>
        </authorList>
    </citation>
    <scope>NUCLEOTIDE SEQUENCE [LARGE SCALE GENOMIC DNA]</scope>
    <source>
        <strain evidence="1 2">ARSEF 8028</strain>
    </source>
</reference>
<dbReference type="Proteomes" id="UP000237441">
    <property type="component" value="Unassembled WGS sequence"/>
</dbReference>
<dbReference type="AlphaFoldDB" id="A0A2S7YKC5"/>
<name>A0A2S7YKC5_BEABA</name>
<protein>
    <submittedName>
        <fullName evidence="1">Uncharacterized protein</fullName>
    </submittedName>
</protein>
<proteinExistence type="predicted"/>
<accession>A0A2S7YKC5</accession>
<evidence type="ECO:0000313" key="1">
    <source>
        <dbReference type="EMBL" id="PQK16618.1"/>
    </source>
</evidence>